<reference evidence="1 2" key="1">
    <citation type="submission" date="2019-09" db="EMBL/GenBank/DDBJ databases">
        <authorList>
            <person name="Chandra G."/>
            <person name="Truman W A."/>
        </authorList>
    </citation>
    <scope>NUCLEOTIDE SEQUENCE [LARGE SCALE GENOMIC DNA]</scope>
    <source>
        <strain evidence="1">PS691</strain>
    </source>
</reference>
<dbReference type="AlphaFoldDB" id="A0A5E7B611"/>
<evidence type="ECO:0000313" key="1">
    <source>
        <dbReference type="EMBL" id="VVN84194.1"/>
    </source>
</evidence>
<name>A0A5E7B611_PSEFL</name>
<protein>
    <submittedName>
        <fullName evidence="1">Uncharacterized protein</fullName>
    </submittedName>
</protein>
<proteinExistence type="predicted"/>
<sequence>MRGTSASPKRPNAQRSAHIRQVALARGVELRNRFPILNQ</sequence>
<evidence type="ECO:0000313" key="2">
    <source>
        <dbReference type="Proteomes" id="UP000337909"/>
    </source>
</evidence>
<dbReference type="EMBL" id="CABVHQ010000009">
    <property type="protein sequence ID" value="VVN84194.1"/>
    <property type="molecule type" value="Genomic_DNA"/>
</dbReference>
<gene>
    <name evidence="1" type="ORF">PS691_01333</name>
</gene>
<organism evidence="1 2">
    <name type="scientific">Pseudomonas fluorescens</name>
    <dbReference type="NCBI Taxonomy" id="294"/>
    <lineage>
        <taxon>Bacteria</taxon>
        <taxon>Pseudomonadati</taxon>
        <taxon>Pseudomonadota</taxon>
        <taxon>Gammaproteobacteria</taxon>
        <taxon>Pseudomonadales</taxon>
        <taxon>Pseudomonadaceae</taxon>
        <taxon>Pseudomonas</taxon>
    </lineage>
</organism>
<dbReference type="Proteomes" id="UP000337909">
    <property type="component" value="Unassembled WGS sequence"/>
</dbReference>
<accession>A0A5E7B611</accession>